<name>A0A7W1YH49_9LIST</name>
<gene>
    <name evidence="2" type="ORF">HPK16_13140</name>
</gene>
<organism evidence="2 3">
    <name type="scientific">Listeria rustica</name>
    <dbReference type="NCBI Taxonomy" id="2713503"/>
    <lineage>
        <taxon>Bacteria</taxon>
        <taxon>Bacillati</taxon>
        <taxon>Bacillota</taxon>
        <taxon>Bacilli</taxon>
        <taxon>Bacillales</taxon>
        <taxon>Listeriaceae</taxon>
        <taxon>Listeria</taxon>
    </lineage>
</organism>
<feature type="transmembrane region" description="Helical" evidence="1">
    <location>
        <begin position="21"/>
        <end position="41"/>
    </location>
</feature>
<dbReference type="EMBL" id="JABJVM010000016">
    <property type="protein sequence ID" value="MBA3927289.1"/>
    <property type="molecule type" value="Genomic_DNA"/>
</dbReference>
<reference evidence="2 3" key="1">
    <citation type="submission" date="2020-05" db="EMBL/GenBank/DDBJ databases">
        <authorList>
            <person name="Carlin C.R."/>
        </authorList>
    </citation>
    <scope>NUCLEOTIDE SEQUENCE [LARGE SCALE GENOMIC DNA]</scope>
    <source>
        <strain evidence="2 3">FSL W9-0585</strain>
    </source>
</reference>
<evidence type="ECO:0000313" key="2">
    <source>
        <dbReference type="EMBL" id="MBA3927289.1"/>
    </source>
</evidence>
<keyword evidence="1" id="KW-1133">Transmembrane helix</keyword>
<keyword evidence="1" id="KW-0472">Membrane</keyword>
<dbReference type="AlphaFoldDB" id="A0A7W1YH49"/>
<protein>
    <submittedName>
        <fullName evidence="2">Uncharacterized protein</fullName>
    </submittedName>
</protein>
<evidence type="ECO:0000256" key="1">
    <source>
        <dbReference type="SAM" id="Phobius"/>
    </source>
</evidence>
<comment type="caution">
    <text evidence="2">The sequence shown here is derived from an EMBL/GenBank/DDBJ whole genome shotgun (WGS) entry which is preliminary data.</text>
</comment>
<accession>A0A7W1YH49</accession>
<sequence>MAKNEGRELALADWVIVCREIFSILTEATTILGIIALVYTVRQFKRSEMQRNNERIRTEKRTIVE</sequence>
<proteinExistence type="predicted"/>
<evidence type="ECO:0000313" key="3">
    <source>
        <dbReference type="Proteomes" id="UP000548787"/>
    </source>
</evidence>
<dbReference type="Proteomes" id="UP000548787">
    <property type="component" value="Unassembled WGS sequence"/>
</dbReference>
<dbReference type="RefSeq" id="WP_181677388.1">
    <property type="nucleotide sequence ID" value="NZ_JABJVM010000016.1"/>
</dbReference>
<keyword evidence="3" id="KW-1185">Reference proteome</keyword>
<keyword evidence="1" id="KW-0812">Transmembrane</keyword>
<reference evidence="2 3" key="2">
    <citation type="submission" date="2020-08" db="EMBL/GenBank/DDBJ databases">
        <title>Listeria ohnekaius sp. nov. and Listeria portnoyii sp. nov. isolated from non-agricultural and natural environments.</title>
        <authorList>
            <person name="Weller D."/>
            <person name="Belias A.M."/>
            <person name="Liao J."/>
            <person name="Guo S."/>
            <person name="Orsi R.H."/>
            <person name="Wiedmann M."/>
        </authorList>
    </citation>
    <scope>NUCLEOTIDE SEQUENCE [LARGE SCALE GENOMIC DNA]</scope>
    <source>
        <strain evidence="2 3">FSL W9-0585</strain>
    </source>
</reference>